<evidence type="ECO:0000259" key="1">
    <source>
        <dbReference type="Pfam" id="PF25729"/>
    </source>
</evidence>
<proteinExistence type="predicted"/>
<evidence type="ECO:0000313" key="3">
    <source>
        <dbReference type="EMBL" id="DAF85319.1"/>
    </source>
</evidence>
<reference evidence="3" key="1">
    <citation type="journal article" date="2021" name="Proc. Natl. Acad. Sci. U.S.A.">
        <title>A Catalog of Tens of Thousands of Viruses from Human Metagenomes Reveals Hidden Associations with Chronic Diseases.</title>
        <authorList>
            <person name="Tisza M.J."/>
            <person name="Buck C.B."/>
        </authorList>
    </citation>
    <scope>NUCLEOTIDE SEQUENCE</scope>
    <source>
        <strain evidence="3">Ct3KQ27</strain>
    </source>
</reference>
<dbReference type="EMBL" id="BK015923">
    <property type="protein sequence ID" value="DAF85319.1"/>
    <property type="molecule type" value="Genomic_DNA"/>
</dbReference>
<name>A0A8S5TT33_9CAUD</name>
<dbReference type="InterPro" id="IPR057889">
    <property type="entry name" value="crAss_MUZ_N"/>
</dbReference>
<organism evidence="3">
    <name type="scientific">CrAss-like virus sp. ct3KQ27</name>
    <dbReference type="NCBI Taxonomy" id="2825834"/>
    <lineage>
        <taxon>Viruses</taxon>
        <taxon>Duplodnaviria</taxon>
        <taxon>Heunggongvirae</taxon>
        <taxon>Uroviricota</taxon>
        <taxon>Caudoviricetes</taxon>
        <taxon>Crassvirales</taxon>
    </lineage>
</organism>
<protein>
    <submittedName>
        <fullName evidence="3">Stabilization protein</fullName>
    </submittedName>
</protein>
<evidence type="ECO:0000259" key="2">
    <source>
        <dbReference type="Pfam" id="PF25731"/>
    </source>
</evidence>
<accession>A0A8S5TT33</accession>
<feature type="domain" description="Crassvirus muzzle protein C-terminal" evidence="1">
    <location>
        <begin position="1343"/>
        <end position="1435"/>
    </location>
</feature>
<dbReference type="Pfam" id="PF25731">
    <property type="entry name" value="crAss_MUZ"/>
    <property type="match status" value="2"/>
</dbReference>
<dbReference type="Pfam" id="PF25729">
    <property type="entry name" value="crAss_MUZ_C"/>
    <property type="match status" value="1"/>
</dbReference>
<feature type="domain" description="Crassvirus muzzle protein N-terminal region" evidence="2">
    <location>
        <begin position="336"/>
        <end position="1330"/>
    </location>
</feature>
<feature type="domain" description="Crassvirus muzzle protein N-terminal region" evidence="2">
    <location>
        <begin position="2"/>
        <end position="326"/>
    </location>
</feature>
<dbReference type="InterPro" id="IPR057888">
    <property type="entry name" value="crAss_MUZ_C"/>
</dbReference>
<sequence>MIKQDNHAFQGMKKDSHPIRQDGKFLWEAHNIRFTALEDNTLLSMTNERGNKKINTIAGHYVGHCVVGNYLVVFTYVRAGLNYIYRIEKRGNNYNVVKLYEGDLNIVTENPAQTIGVYENDLVQKVYWVDGRNQPRVINIVADKLLGLTLSSSNIIKIYPKGCFDFIRELNLAETVDVERIEGIGQFPTGTIQYAFSYYNKYGQESNIFYITGIYNTSPIDRGGSPEEVQKNSFNITIKNVETKFQYIRVYSIQRTTLNTTPIVKVVTDLTIDSNAVSFTDDGMIGYNIDPTRLLYIGGESIIANTITSKNNTLFLGNIKLNRLSIPSGLKSSLKEAYKNRVNITTREITINYSDELNYHYDNQLKLEDFASFKGGETYRLGVQFQHNTGKWSEPVWLGDYAISNNYKPVIDTNSLVVNKLLFNLTPTEISTLGKLGYKKARAMVVLPTINDRDILAQGVVCPTVFSIKDRLNNTPFAQSSWFFRPMSESWKNDIFIDKGAIVEFTHLRPLIGYNNRGAEIQSMVYKKFNEANTEAKSNPATDLNTFFVDQSIVTFHSPDIEFDESTKIELNNTECLFNIVGLVPIASNAGDINIQTSSPAPGINDVGFYHKQLISSEYSNRILASGLFYRSHYIGNKYTVTDGDNADKELSWMVYPWHRTGSLNNDATRPADKGARTAVLKRKVISNLRFSYDTKWLQDNSWHSFDTTGNKNGITKVNVFDSNEVSLIKIDNYDSNKTEKLNYYGNVDSLITTRTKYPFLAVLNTREPTTGGKDYDPFVEPKLHQLDVDSSGTLDTNLAFSKDPVRMKYKSSPHAVFAFKKCEDGSQLVLPKLVKNINQGASLTSAPFWEDNTDLSNYTELRALLLNVPAGSTEAKTEANVITILNLGYSDDKVGTVAASICSMYPTNTEYADLYIKTAEGSAWQKYNFRDYDLGNIYKFQDTYYKTIYVNQKVGYVLKKILAQATKDYLQETINTTIPYTLDSFLYIGELVRATPNPNKFGGTTDEALRSNQWIPAGKAVPLGVIIEFTRGDTYYQRYDCLKTYSFTNEDENSIIDIASFMCETRVNIDGRYDKNRGLYSNLNVSPSNFNLLNNVYSQKDNFFNYRIMDDLFYKEINYPTQVLWSLEKKSLESIDTWTNVTLANSLELDGNNGKLTSLNTFNENLVAFQDKAINYILFNSRVQINASDGIPIEVANSGKVDGSRVISNTIGCQDKNAITKSPLGLYFIDSTTDSFYLFNGELKDIGTTLGNNWWLKKFHSNFPWYIMNHEGIRLSYDPVKKDVYLTPANDPDGEVLCYSEQLGCFTSLLSYNSAVLLSFNGSFLSLLDNINTTELWENFKGDYNSFYGNIKLPSFTYISNEDAYYTKIFDTIEYKADVYINNTLNNTKTFDWIKAYNEYQDSGIKHLNQSRRVLKDNSLRKKFRVWRGQIPRQGRERMRNPWTAITLGFNEDKTTPSNNNFKMVLHDISTKYTI</sequence>